<evidence type="ECO:0000313" key="6">
    <source>
        <dbReference type="Proteomes" id="UP000471120"/>
    </source>
</evidence>
<dbReference type="Pfam" id="PF22624">
    <property type="entry name" value="AASDHPPT_N"/>
    <property type="match status" value="1"/>
</dbReference>
<evidence type="ECO:0000256" key="1">
    <source>
        <dbReference type="ARBA" id="ARBA00010990"/>
    </source>
</evidence>
<dbReference type="InterPro" id="IPR008278">
    <property type="entry name" value="4-PPantetheinyl_Trfase_dom"/>
</dbReference>
<feature type="domain" description="4'-phosphopantetheinyl transferase N-terminal" evidence="4">
    <location>
        <begin position="63"/>
        <end position="121"/>
    </location>
</feature>
<sequence length="235" mass="25611">MRDAALPFAAAVPIADDLFLARTDIRDVAAPPASHRALVRLLDCDYPRWAASTSESFRARFAATRRFAKAAVAGVAGVDVDDIALRRDRAGRPLFVTRDGVAAVADANLSHTGDAVVVAVSTRGRVGVDIEAARRRLDHGGFAGAICHPDELRRYHRCGHAGRNRMLLEVWTWKEATTKAMGTGLATAFPSLRTDPERRTVHAPRGERWRVYTAPGDGHHVAIARRSEEDLSCTN</sequence>
<keyword evidence="2 5" id="KW-0808">Transferase</keyword>
<dbReference type="Proteomes" id="UP000471120">
    <property type="component" value="Unassembled WGS sequence"/>
</dbReference>
<dbReference type="AlphaFoldDB" id="A0A6P2CBM5"/>
<dbReference type="GO" id="GO:0005829">
    <property type="term" value="C:cytosol"/>
    <property type="evidence" value="ECO:0007669"/>
    <property type="project" value="TreeGrafter"/>
</dbReference>
<comment type="similarity">
    <text evidence="1">Belongs to the P-Pant transferase superfamily. Gsp/Sfp/HetI/AcpT family.</text>
</comment>
<feature type="domain" description="4'-phosphopantetheinyl transferase" evidence="3">
    <location>
        <begin position="125"/>
        <end position="199"/>
    </location>
</feature>
<evidence type="ECO:0000259" key="3">
    <source>
        <dbReference type="Pfam" id="PF01648"/>
    </source>
</evidence>
<name>A0A6P2CBM5_9NOCA</name>
<gene>
    <name evidence="5" type="ORF">DW322_07910</name>
</gene>
<dbReference type="InterPro" id="IPR037143">
    <property type="entry name" value="4-PPantetheinyl_Trfase_dom_sf"/>
</dbReference>
<protein>
    <submittedName>
        <fullName evidence="5">4-phosphopantetheinyl transferase</fullName>
    </submittedName>
</protein>
<dbReference type="PANTHER" id="PTHR12215:SF10">
    <property type="entry name" value="L-AMINOADIPATE-SEMIALDEHYDE DEHYDROGENASE-PHOSPHOPANTETHEINYL TRANSFERASE"/>
    <property type="match status" value="1"/>
</dbReference>
<proteinExistence type="inferred from homology"/>
<dbReference type="GO" id="GO:0008897">
    <property type="term" value="F:holo-[acyl-carrier-protein] synthase activity"/>
    <property type="evidence" value="ECO:0007669"/>
    <property type="project" value="InterPro"/>
</dbReference>
<dbReference type="InterPro" id="IPR055066">
    <property type="entry name" value="AASDHPPT_N"/>
</dbReference>
<evidence type="ECO:0000313" key="5">
    <source>
        <dbReference type="EMBL" id="TXG90157.1"/>
    </source>
</evidence>
<dbReference type="SUPFAM" id="SSF56214">
    <property type="entry name" value="4'-phosphopantetheinyl transferase"/>
    <property type="match status" value="2"/>
</dbReference>
<dbReference type="EMBL" id="QRCM01000001">
    <property type="protein sequence ID" value="TXG90157.1"/>
    <property type="molecule type" value="Genomic_DNA"/>
</dbReference>
<evidence type="ECO:0000259" key="4">
    <source>
        <dbReference type="Pfam" id="PF22624"/>
    </source>
</evidence>
<dbReference type="Pfam" id="PF01648">
    <property type="entry name" value="ACPS"/>
    <property type="match status" value="1"/>
</dbReference>
<dbReference type="Gene3D" id="3.90.470.20">
    <property type="entry name" value="4'-phosphopantetheinyl transferase domain"/>
    <property type="match status" value="1"/>
</dbReference>
<evidence type="ECO:0000256" key="2">
    <source>
        <dbReference type="ARBA" id="ARBA00022679"/>
    </source>
</evidence>
<accession>A0A6P2CBM5</accession>
<dbReference type="GO" id="GO:0019878">
    <property type="term" value="P:lysine biosynthetic process via aminoadipic acid"/>
    <property type="evidence" value="ECO:0007669"/>
    <property type="project" value="TreeGrafter"/>
</dbReference>
<comment type="caution">
    <text evidence="5">The sequence shown here is derived from an EMBL/GenBank/DDBJ whole genome shotgun (WGS) entry which is preliminary data.</text>
</comment>
<dbReference type="GO" id="GO:0000287">
    <property type="term" value="F:magnesium ion binding"/>
    <property type="evidence" value="ECO:0007669"/>
    <property type="project" value="InterPro"/>
</dbReference>
<organism evidence="5 6">
    <name type="scientific">Rhodococcus rhodnii</name>
    <dbReference type="NCBI Taxonomy" id="38312"/>
    <lineage>
        <taxon>Bacteria</taxon>
        <taxon>Bacillati</taxon>
        <taxon>Actinomycetota</taxon>
        <taxon>Actinomycetes</taxon>
        <taxon>Mycobacteriales</taxon>
        <taxon>Nocardiaceae</taxon>
        <taxon>Rhodococcus</taxon>
    </lineage>
</organism>
<dbReference type="InterPro" id="IPR050559">
    <property type="entry name" value="P-Pant_transferase_sf"/>
</dbReference>
<reference evidence="5 6" key="1">
    <citation type="submission" date="2018-07" db="EMBL/GenBank/DDBJ databases">
        <title>Genome sequence of Rhodococcus rhodnii ATCC 35071 from Rhodnius prolixus.</title>
        <authorList>
            <person name="Patel V."/>
            <person name="Vogel K.J."/>
        </authorList>
    </citation>
    <scope>NUCLEOTIDE SEQUENCE [LARGE SCALE GENOMIC DNA]</scope>
    <source>
        <strain evidence="5 6">ATCC 35071</strain>
    </source>
</reference>
<dbReference type="PANTHER" id="PTHR12215">
    <property type="entry name" value="PHOSPHOPANTETHEINE TRANSFERASE"/>
    <property type="match status" value="1"/>
</dbReference>
<dbReference type="RefSeq" id="WP_010837462.1">
    <property type="nucleotide sequence ID" value="NZ_QRCM01000001.1"/>
</dbReference>